<evidence type="ECO:0000256" key="12">
    <source>
        <dbReference type="ARBA" id="ARBA00022840"/>
    </source>
</evidence>
<evidence type="ECO:0000256" key="9">
    <source>
        <dbReference type="ARBA" id="ARBA00022763"/>
    </source>
</evidence>
<evidence type="ECO:0000256" key="4">
    <source>
        <dbReference type="ARBA" id="ARBA00009439"/>
    </source>
</evidence>
<keyword evidence="11" id="KW-0862">Zinc</keyword>
<dbReference type="GO" id="GO:0016887">
    <property type="term" value="F:ATP hydrolysis activity"/>
    <property type="evidence" value="ECO:0007669"/>
    <property type="project" value="InterPro"/>
</dbReference>
<evidence type="ECO:0000256" key="3">
    <source>
        <dbReference type="ARBA" id="ARBA00004286"/>
    </source>
</evidence>
<evidence type="ECO:0000256" key="10">
    <source>
        <dbReference type="ARBA" id="ARBA00022801"/>
    </source>
</evidence>
<dbReference type="GO" id="GO:0051880">
    <property type="term" value="F:G-quadruplex DNA binding"/>
    <property type="evidence" value="ECO:0007669"/>
    <property type="project" value="TreeGrafter"/>
</dbReference>
<evidence type="ECO:0000256" key="18">
    <source>
        <dbReference type="ARBA" id="ARBA00049360"/>
    </source>
</evidence>
<dbReference type="GO" id="GO:0046872">
    <property type="term" value="F:metal ion binding"/>
    <property type="evidence" value="ECO:0007669"/>
    <property type="project" value="UniProtKB-KW"/>
</dbReference>
<keyword evidence="8" id="KW-0547">Nucleotide-binding</keyword>
<feature type="domain" description="Rad50/SbcC-type AAA" evidence="21">
    <location>
        <begin position="3"/>
        <end position="250"/>
    </location>
</feature>
<comment type="catalytic activity">
    <reaction evidence="18">
        <text>ATP + H2O = ADP + phosphate + H(+)</text>
        <dbReference type="Rhea" id="RHEA:13065"/>
        <dbReference type="ChEBI" id="CHEBI:15377"/>
        <dbReference type="ChEBI" id="CHEBI:15378"/>
        <dbReference type="ChEBI" id="CHEBI:30616"/>
        <dbReference type="ChEBI" id="CHEBI:43474"/>
        <dbReference type="ChEBI" id="CHEBI:456216"/>
    </reaction>
</comment>
<sequence>MLIKGIRSFSPDNQAVIEFYRPLTLIVGHNGAGKTTVIECLKMACTGELPPNTRSGQSFVHDPKVAGETEVKAQIKLRFITGAGQPVVVIRSFQLTQRKASMAFKALDNVLQTVNRATGAREALSYRCADIDRAIPSLMGVSAAVLESVVFVHQEDSNWPLADAQAVKKRFDDIFAATRYTKALEALRKLRSEKTAEAREMRLRLDTLRSHRDGARRLRGAVEAGEDALASLEARITELQRRIETVQAEMETVLQQQAAIRGVEQQRRQLEAQHHMLSQHNSENRARLVSAYGEEDVGISLEELEEWDASLAPETQAASADAARLEQRLAQRQADVSGAKEQVQRATRRQGQLTAEAEAHARALEERDAFLGRLAAGMGLPGSQTGLRWEQPDVERVVTACREQAAALEAQAASMRSAHASADAELSAALDAVNAELAGAAEGVRLSEGRLERNTALLHEASARLPPAAPSSAAVEEAAAHEAGLARRLAEAEGVYRVADFEAHLLACQSELATLRVRLASLRRERDRASSVGEGATRARLRRTELTRKRGEAAALLGAAAPLLAALLGPYAPAPTPSQIRAAVEAEVETRAAALAAQRGELAATQARAAELAGQLGGLRAQTEAARSELAELAGRLRRGLEGVGGGAGAADAAADAADDMAADVALCQRRLEEEKASNVHKLKTADAFLTMNERFLSTARQHNACHTCGRPFHDAGELEAFLARQERERAKLPSARGAWEAALRDAEARLARLQGLAPIAARHDRLRDTTLPELEAACSGLESALATARGEAELREEGVAEAVHLLQEARGLLETVAWPADKLAAEISDLEAEIGQLSGSVQASASQASVADLDAELAALERERLSAEARREELLARQSAARELLASLAADLAAAREEALTLRAAAQRAADLAARVAELRAEGEALRAGVEEARSAHAPRLRRQARLQAERATARERARAAEEDAEAARRRAQDAVRDLEARLAAVARHDAVRGAGELERVERELQGLALRQSTLEAEVQSLREELAELEGSAAEQEKLRRQIQDLLAYRRSLSQEEGMAQELASLAQTMGAEEVLGEDGESLEARGLQLQEELARLRSKQDQSVGSLRTIRDNVQSAQTDLDEPQFQGIDTRYRKQLIELKTTELANTDLEKYHKALEKALLSFHTTKMHDINKAIKELWQQTYRSADIDYIQAHAEGAAGRSYNYRVVMYCGGAELDMRGRCSAGQKILACLIIRLALAETFCLKCGILALDEPTTNLDAANSASLAEALRQIILSRQSQENFQLIVITHDETFARLIGIREHAEYMWRITKDENQHTLVTQEEIMS</sequence>
<evidence type="ECO:0000259" key="21">
    <source>
        <dbReference type="Pfam" id="PF13476"/>
    </source>
</evidence>
<feature type="coiled-coil region" evidence="19">
    <location>
        <begin position="184"/>
        <end position="280"/>
    </location>
</feature>
<dbReference type="Proteomes" id="UP000028924">
    <property type="component" value="Unassembled WGS sequence"/>
</dbReference>
<evidence type="ECO:0000256" key="11">
    <source>
        <dbReference type="ARBA" id="ARBA00022833"/>
    </source>
</evidence>
<keyword evidence="6" id="KW-0158">Chromosome</keyword>
<dbReference type="Gene3D" id="3.40.50.300">
    <property type="entry name" value="P-loop containing nucleotide triphosphate hydrolases"/>
    <property type="match status" value="2"/>
</dbReference>
<dbReference type="GeneID" id="23613287"/>
<dbReference type="InterPro" id="IPR038729">
    <property type="entry name" value="Rad50/SbcC_AAA"/>
</dbReference>
<keyword evidence="13" id="KW-0460">Magnesium</keyword>
<dbReference type="InterPro" id="IPR027417">
    <property type="entry name" value="P-loop_NTPase"/>
</dbReference>
<proteinExistence type="inferred from homology"/>
<name>A0A087SH13_AUXPR</name>
<dbReference type="SUPFAM" id="SSF52540">
    <property type="entry name" value="P-loop containing nucleoside triphosphate hydrolases"/>
    <property type="match status" value="1"/>
</dbReference>
<dbReference type="EMBL" id="KL662111">
    <property type="protein sequence ID" value="KFM25017.1"/>
    <property type="molecule type" value="Genomic_DNA"/>
</dbReference>
<protein>
    <recommendedName>
        <fullName evidence="5">DNA repair protein RAD50</fullName>
    </recommendedName>
</protein>
<dbReference type="GO" id="GO:0000794">
    <property type="term" value="C:condensed nuclear chromosome"/>
    <property type="evidence" value="ECO:0007669"/>
    <property type="project" value="TreeGrafter"/>
</dbReference>
<evidence type="ECO:0000256" key="5">
    <source>
        <dbReference type="ARBA" id="ARBA00017893"/>
    </source>
</evidence>
<dbReference type="PANTHER" id="PTHR18867">
    <property type="entry name" value="RAD50"/>
    <property type="match status" value="1"/>
</dbReference>
<dbReference type="OrthoDB" id="18797at2759"/>
<comment type="similarity">
    <text evidence="4">Belongs to the SMC family. RAD50 subfamily.</text>
</comment>
<dbReference type="eggNOG" id="KOG0962">
    <property type="taxonomic scope" value="Eukaryota"/>
</dbReference>
<evidence type="ECO:0000256" key="13">
    <source>
        <dbReference type="ARBA" id="ARBA00022842"/>
    </source>
</evidence>
<evidence type="ECO:0000256" key="20">
    <source>
        <dbReference type="SAM" id="MobiDB-lite"/>
    </source>
</evidence>
<feature type="coiled-coil region" evidence="19">
    <location>
        <begin position="821"/>
        <end position="1057"/>
    </location>
</feature>
<organism evidence="22 23">
    <name type="scientific">Auxenochlorella protothecoides</name>
    <name type="common">Green microalga</name>
    <name type="synonym">Chlorella protothecoides</name>
    <dbReference type="NCBI Taxonomy" id="3075"/>
    <lineage>
        <taxon>Eukaryota</taxon>
        <taxon>Viridiplantae</taxon>
        <taxon>Chlorophyta</taxon>
        <taxon>core chlorophytes</taxon>
        <taxon>Trebouxiophyceae</taxon>
        <taxon>Chlorellales</taxon>
        <taxon>Chlorellaceae</taxon>
        <taxon>Auxenochlorella</taxon>
    </lineage>
</organism>
<evidence type="ECO:0000256" key="1">
    <source>
        <dbReference type="ARBA" id="ARBA00001947"/>
    </source>
</evidence>
<dbReference type="PANTHER" id="PTHR18867:SF12">
    <property type="entry name" value="DNA REPAIR PROTEIN RAD50"/>
    <property type="match status" value="1"/>
</dbReference>
<evidence type="ECO:0000256" key="2">
    <source>
        <dbReference type="ARBA" id="ARBA00004123"/>
    </source>
</evidence>
<keyword evidence="7" id="KW-0479">Metal-binding</keyword>
<dbReference type="GO" id="GO:0005524">
    <property type="term" value="F:ATP binding"/>
    <property type="evidence" value="ECO:0007669"/>
    <property type="project" value="UniProtKB-KW"/>
</dbReference>
<dbReference type="KEGG" id="apro:F751_1896"/>
<keyword evidence="9" id="KW-0227">DNA damage</keyword>
<evidence type="ECO:0000256" key="14">
    <source>
        <dbReference type="ARBA" id="ARBA00023054"/>
    </source>
</evidence>
<keyword evidence="15" id="KW-0234">DNA repair</keyword>
<keyword evidence="23" id="KW-1185">Reference proteome</keyword>
<feature type="region of interest" description="Disordered" evidence="20">
    <location>
        <begin position="331"/>
        <end position="356"/>
    </location>
</feature>
<dbReference type="GO" id="GO:0070192">
    <property type="term" value="P:chromosome organization involved in meiotic cell cycle"/>
    <property type="evidence" value="ECO:0007669"/>
    <property type="project" value="TreeGrafter"/>
</dbReference>
<dbReference type="STRING" id="3075.A0A087SH13"/>
<feature type="coiled-coil region" evidence="19">
    <location>
        <begin position="505"/>
        <end position="532"/>
    </location>
</feature>
<keyword evidence="17" id="KW-0469">Meiosis</keyword>
<evidence type="ECO:0000256" key="17">
    <source>
        <dbReference type="ARBA" id="ARBA00023254"/>
    </source>
</evidence>
<evidence type="ECO:0000256" key="8">
    <source>
        <dbReference type="ARBA" id="ARBA00022741"/>
    </source>
</evidence>
<evidence type="ECO:0000256" key="19">
    <source>
        <dbReference type="SAM" id="Coils"/>
    </source>
</evidence>
<evidence type="ECO:0000256" key="6">
    <source>
        <dbReference type="ARBA" id="ARBA00022454"/>
    </source>
</evidence>
<dbReference type="GO" id="GO:0043047">
    <property type="term" value="F:single-stranded telomeric DNA binding"/>
    <property type="evidence" value="ECO:0007669"/>
    <property type="project" value="TreeGrafter"/>
</dbReference>
<comment type="cofactor">
    <cofactor evidence="1">
        <name>Zn(2+)</name>
        <dbReference type="ChEBI" id="CHEBI:29105"/>
    </cofactor>
</comment>
<evidence type="ECO:0000256" key="16">
    <source>
        <dbReference type="ARBA" id="ARBA00023242"/>
    </source>
</evidence>
<keyword evidence="14 19" id="KW-0175">Coiled coil</keyword>
<dbReference type="GO" id="GO:0003691">
    <property type="term" value="F:double-stranded telomeric DNA binding"/>
    <property type="evidence" value="ECO:0007669"/>
    <property type="project" value="TreeGrafter"/>
</dbReference>
<gene>
    <name evidence="22" type="ORF">F751_1896</name>
</gene>
<dbReference type="GO" id="GO:0006302">
    <property type="term" value="P:double-strand break repair"/>
    <property type="evidence" value="ECO:0007669"/>
    <property type="project" value="InterPro"/>
</dbReference>
<dbReference type="GO" id="GO:0007004">
    <property type="term" value="P:telomere maintenance via telomerase"/>
    <property type="evidence" value="ECO:0007669"/>
    <property type="project" value="TreeGrafter"/>
</dbReference>
<dbReference type="GO" id="GO:0000722">
    <property type="term" value="P:telomere maintenance via recombination"/>
    <property type="evidence" value="ECO:0007669"/>
    <property type="project" value="UniProtKB-ARBA"/>
</dbReference>
<dbReference type="RefSeq" id="XP_011397905.1">
    <property type="nucleotide sequence ID" value="XM_011399603.1"/>
</dbReference>
<evidence type="ECO:0000256" key="7">
    <source>
        <dbReference type="ARBA" id="ARBA00022723"/>
    </source>
</evidence>
<evidence type="ECO:0000313" key="22">
    <source>
        <dbReference type="EMBL" id="KFM25017.1"/>
    </source>
</evidence>
<evidence type="ECO:0000313" key="23">
    <source>
        <dbReference type="Proteomes" id="UP000028924"/>
    </source>
</evidence>
<dbReference type="FunFam" id="3.40.50.300:FF:000593">
    <property type="entry name" value="DNA repair protein RAD50"/>
    <property type="match status" value="1"/>
</dbReference>
<accession>A0A087SH13</accession>
<dbReference type="Gene3D" id="1.10.287.1490">
    <property type="match status" value="1"/>
</dbReference>
<evidence type="ECO:0000256" key="15">
    <source>
        <dbReference type="ARBA" id="ARBA00023204"/>
    </source>
</evidence>
<dbReference type="GO" id="GO:0030870">
    <property type="term" value="C:Mre11 complex"/>
    <property type="evidence" value="ECO:0007669"/>
    <property type="project" value="UniProtKB-ARBA"/>
</dbReference>
<reference evidence="22 23" key="1">
    <citation type="journal article" date="2014" name="BMC Genomics">
        <title>Oil accumulation mechanisms of the oleaginous microalga Chlorella protothecoides revealed through its genome, transcriptomes, and proteomes.</title>
        <authorList>
            <person name="Gao C."/>
            <person name="Wang Y."/>
            <person name="Shen Y."/>
            <person name="Yan D."/>
            <person name="He X."/>
            <person name="Dai J."/>
            <person name="Wu Q."/>
        </authorList>
    </citation>
    <scope>NUCLEOTIDE SEQUENCE [LARGE SCALE GENOMIC DNA]</scope>
    <source>
        <strain evidence="22 23">0710</strain>
    </source>
</reference>
<keyword evidence="12" id="KW-0067">ATP-binding</keyword>
<keyword evidence="16" id="KW-0539">Nucleus</keyword>
<dbReference type="Pfam" id="PF13476">
    <property type="entry name" value="AAA_23"/>
    <property type="match status" value="1"/>
</dbReference>
<comment type="subcellular location">
    <subcellularLocation>
        <location evidence="3">Chromosome</location>
    </subcellularLocation>
    <subcellularLocation>
        <location evidence="2">Nucleus</location>
    </subcellularLocation>
</comment>
<keyword evidence="10" id="KW-0378">Hydrolase</keyword>